<evidence type="ECO:0000313" key="3">
    <source>
        <dbReference type="Proteomes" id="UP001595617"/>
    </source>
</evidence>
<gene>
    <name evidence="2" type="ORF">ACFOOG_01800</name>
</gene>
<evidence type="ECO:0000256" key="1">
    <source>
        <dbReference type="SAM" id="Phobius"/>
    </source>
</evidence>
<organism evidence="2 3">
    <name type="scientific">Saccharospirillum mangrovi</name>
    <dbReference type="NCBI Taxonomy" id="2161747"/>
    <lineage>
        <taxon>Bacteria</taxon>
        <taxon>Pseudomonadati</taxon>
        <taxon>Pseudomonadota</taxon>
        <taxon>Gammaproteobacteria</taxon>
        <taxon>Oceanospirillales</taxon>
        <taxon>Saccharospirillaceae</taxon>
        <taxon>Saccharospirillum</taxon>
    </lineage>
</organism>
<protein>
    <submittedName>
        <fullName evidence="2">DUF3392 family protein</fullName>
    </submittedName>
</protein>
<keyword evidence="1" id="KW-0472">Membrane</keyword>
<sequence>MQSLLIDFSNLFAGHLRLISSAIVATVLVIFGQDVNRAALSLVKRAHFLVRTTVFILLCAVGYGYLTVQGGLWLAQILRRVDHLFLGVGIVLIFVVLGVLAERRAAY</sequence>
<dbReference type="EMBL" id="JBHRYR010000002">
    <property type="protein sequence ID" value="MFC3851553.1"/>
    <property type="molecule type" value="Genomic_DNA"/>
</dbReference>
<evidence type="ECO:0000313" key="2">
    <source>
        <dbReference type="EMBL" id="MFC3851553.1"/>
    </source>
</evidence>
<dbReference type="Proteomes" id="UP001595617">
    <property type="component" value="Unassembled WGS sequence"/>
</dbReference>
<dbReference type="RefSeq" id="WP_380692747.1">
    <property type="nucleotide sequence ID" value="NZ_JBHRYR010000002.1"/>
</dbReference>
<proteinExistence type="predicted"/>
<keyword evidence="3" id="KW-1185">Reference proteome</keyword>
<accession>A0ABV7ZSL7</accession>
<comment type="caution">
    <text evidence="2">The sequence shown here is derived from an EMBL/GenBank/DDBJ whole genome shotgun (WGS) entry which is preliminary data.</text>
</comment>
<feature type="transmembrane region" description="Helical" evidence="1">
    <location>
        <begin position="84"/>
        <end position="101"/>
    </location>
</feature>
<reference evidence="3" key="1">
    <citation type="journal article" date="2019" name="Int. J. Syst. Evol. Microbiol.">
        <title>The Global Catalogue of Microorganisms (GCM) 10K type strain sequencing project: providing services to taxonomists for standard genome sequencing and annotation.</title>
        <authorList>
            <consortium name="The Broad Institute Genomics Platform"/>
            <consortium name="The Broad Institute Genome Sequencing Center for Infectious Disease"/>
            <person name="Wu L."/>
            <person name="Ma J."/>
        </authorList>
    </citation>
    <scope>NUCLEOTIDE SEQUENCE [LARGE SCALE GENOMIC DNA]</scope>
    <source>
        <strain evidence="3">IBRC 10765</strain>
    </source>
</reference>
<keyword evidence="1" id="KW-1133">Transmembrane helix</keyword>
<dbReference type="InterPro" id="IPR021813">
    <property type="entry name" value="DUF3392"/>
</dbReference>
<dbReference type="Pfam" id="PF11872">
    <property type="entry name" value="DUF3392"/>
    <property type="match status" value="1"/>
</dbReference>
<feature type="transmembrane region" description="Helical" evidence="1">
    <location>
        <begin position="12"/>
        <end position="32"/>
    </location>
</feature>
<name>A0ABV7ZSL7_9GAMM</name>
<feature type="transmembrane region" description="Helical" evidence="1">
    <location>
        <begin position="53"/>
        <end position="78"/>
    </location>
</feature>
<keyword evidence="1" id="KW-0812">Transmembrane</keyword>